<organism evidence="2 3">
    <name type="scientific">Daldinia eschscholtzii</name>
    <dbReference type="NCBI Taxonomy" id="292717"/>
    <lineage>
        <taxon>Eukaryota</taxon>
        <taxon>Fungi</taxon>
        <taxon>Dikarya</taxon>
        <taxon>Ascomycota</taxon>
        <taxon>Pezizomycotina</taxon>
        <taxon>Sordariomycetes</taxon>
        <taxon>Xylariomycetidae</taxon>
        <taxon>Xylariales</taxon>
        <taxon>Hypoxylaceae</taxon>
        <taxon>Daldinia</taxon>
    </lineage>
</organism>
<gene>
    <name evidence="2" type="ORF">Daesc_009410</name>
</gene>
<feature type="region of interest" description="Disordered" evidence="1">
    <location>
        <begin position="268"/>
        <end position="374"/>
    </location>
</feature>
<feature type="compositionally biased region" description="Basic and acidic residues" evidence="1">
    <location>
        <begin position="268"/>
        <end position="280"/>
    </location>
</feature>
<dbReference type="PANTHER" id="PTHR37538:SF1">
    <property type="entry name" value="BTB DOMAIN-CONTAINING PROTEIN"/>
    <property type="match status" value="1"/>
</dbReference>
<reference evidence="2 3" key="1">
    <citation type="journal article" date="2024" name="Front Chem Biol">
        <title>Unveiling the potential of Daldinia eschscholtzii MFLUCC 19-0629 through bioactivity and bioinformatics studies for enhanced sustainable agriculture production.</title>
        <authorList>
            <person name="Brooks S."/>
            <person name="Weaver J.A."/>
            <person name="Klomchit A."/>
            <person name="Alharthi S.A."/>
            <person name="Onlamun T."/>
            <person name="Nurani R."/>
            <person name="Vong T.K."/>
            <person name="Alberti F."/>
            <person name="Greco C."/>
        </authorList>
    </citation>
    <scope>NUCLEOTIDE SEQUENCE [LARGE SCALE GENOMIC DNA]</scope>
    <source>
        <strain evidence="2">MFLUCC 19-0629</strain>
    </source>
</reference>
<dbReference type="PANTHER" id="PTHR37538">
    <property type="entry name" value="BTB DOMAIN-CONTAINING PROTEIN"/>
    <property type="match status" value="1"/>
</dbReference>
<accession>A0AAX6M9K7</accession>
<proteinExistence type="predicted"/>
<feature type="compositionally biased region" description="Polar residues" evidence="1">
    <location>
        <begin position="285"/>
        <end position="296"/>
    </location>
</feature>
<dbReference type="EMBL" id="JBANMG010000009">
    <property type="protein sequence ID" value="KAK6949335.1"/>
    <property type="molecule type" value="Genomic_DNA"/>
</dbReference>
<keyword evidence="3" id="KW-1185">Reference proteome</keyword>
<dbReference type="AlphaFoldDB" id="A0AAX6M9K7"/>
<sequence length="374" mass="40594">MEAGSSTAPTSGLQSPAVNTAFNIVDNRPEFSYDAMLTAVTSPYAGPHTTLRFADGLPFSVPTAMVNKFFWLNVPSLADYFKHVPSSCGHVIVHYLFTGTYQCLKPEGASQEERDIAEFTTCARIYKIAGDYLLFALRNLVRDEMERLTARLQVTQILDVMRDVHPTLADTDTWLRHFLKSLVERLIDNPSIPILYGSSQSFGHHASIASVLVGSTIEICRERLQAPPRNPPIAIAFQGHVYETQSRGAIHSEHKSILDMDLRMDKNAKEGKGEGSEQKKGNLGQAVSATGSNSSAILADEKSKSTEEREQPGQQDGGRNGAVANSTRNITWPKISLTGVDAQDSDSASEFPTPVSSSSGESTFGAPNPFNGTG</sequence>
<name>A0AAX6M9K7_9PEZI</name>
<comment type="caution">
    <text evidence="2">The sequence shown here is derived from an EMBL/GenBank/DDBJ whole genome shotgun (WGS) entry which is preliminary data.</text>
</comment>
<feature type="compositionally biased region" description="Basic and acidic residues" evidence="1">
    <location>
        <begin position="299"/>
        <end position="311"/>
    </location>
</feature>
<protein>
    <submittedName>
        <fullName evidence="2">Uncharacterized protein</fullName>
    </submittedName>
</protein>
<evidence type="ECO:0000313" key="3">
    <source>
        <dbReference type="Proteomes" id="UP001369815"/>
    </source>
</evidence>
<evidence type="ECO:0000256" key="1">
    <source>
        <dbReference type="SAM" id="MobiDB-lite"/>
    </source>
</evidence>
<dbReference type="Proteomes" id="UP001369815">
    <property type="component" value="Unassembled WGS sequence"/>
</dbReference>
<evidence type="ECO:0000313" key="2">
    <source>
        <dbReference type="EMBL" id="KAK6949335.1"/>
    </source>
</evidence>
<feature type="compositionally biased region" description="Polar residues" evidence="1">
    <location>
        <begin position="345"/>
        <end position="362"/>
    </location>
</feature>